<keyword evidence="6" id="KW-0449">Lipoprotein</keyword>
<proteinExistence type="inferred from homology"/>
<dbReference type="GO" id="GO:0071970">
    <property type="term" value="P:fungal-type cell wall (1-&gt;3)-beta-D-glucan biosynthetic process"/>
    <property type="evidence" value="ECO:0007669"/>
    <property type="project" value="TreeGrafter"/>
</dbReference>
<dbReference type="PANTHER" id="PTHR31468">
    <property type="entry name" value="1,3-BETA-GLUCANOSYLTRANSFERASE GAS1"/>
    <property type="match status" value="1"/>
</dbReference>
<sequence length="430" mass="45970">MQLLVIGGLLASLAASANAIATISVKGAKFFTSDGDQFYVKGVAYQLIPDDPLTNSTQCQLDADLMEDLGANSIRVYHVDPTGDHEKCMSIFADKGIYLWLDLDTFDTQIEQTDPRWNQTQLSAFQKVMDEFQQYDNTAGFFVGNEVLTTGNGSVAAPYVKEAARDLKAYRDSKKYRDIPVGYSAADIASLRPLLQNYLACSSNSSENIDFYALNAYEWCGDSTYTQSGYSELQKNASDYNIPIFFSETGCNTVKPRTWSDQAAIFGKSMADTWSGSIVYEWIEESNDYGIVNYGAKVDATASGAPPDGYPRSGTPTPVSPDFSNLKKQWATLTPTGVKKSAYSPSLTAPACPSYTAGVWEVNGDVSLPTLGQTYNSAVQSSITAGTAATATGTAASASATSTGAASPAREVRGMGVGLAGVLAGAVFWL</sequence>
<evidence type="ECO:0000256" key="6">
    <source>
        <dbReference type="RuleBase" id="RU361209"/>
    </source>
</evidence>
<dbReference type="InterPro" id="IPR017853">
    <property type="entry name" value="GH"/>
</dbReference>
<evidence type="ECO:0000256" key="3">
    <source>
        <dbReference type="ARBA" id="ARBA00022729"/>
    </source>
</evidence>
<evidence type="ECO:0000313" key="9">
    <source>
        <dbReference type="Proteomes" id="UP000034182"/>
    </source>
</evidence>
<dbReference type="RefSeq" id="XP_066632533.1">
    <property type="nucleotide sequence ID" value="XM_066776691.1"/>
</dbReference>
<dbReference type="Proteomes" id="UP000034182">
    <property type="component" value="Unassembled WGS sequence"/>
</dbReference>
<comment type="subcellular location">
    <subcellularLocation>
        <location evidence="1 6">Cell membrane</location>
        <topology evidence="1 6">Lipid-anchor</topology>
        <topology evidence="1 6">GPI-anchor</topology>
    </subcellularLocation>
</comment>
<reference evidence="7 10" key="3">
    <citation type="submission" date="2024-02" db="EMBL/GenBank/DDBJ databases">
        <title>De novo assembly and annotation of 12 fungi associated with fruit tree decline syndrome in Ontario, Canada.</title>
        <authorList>
            <person name="Sulman M."/>
            <person name="Ellouze W."/>
            <person name="Ilyukhin E."/>
        </authorList>
    </citation>
    <scope>NUCLEOTIDE SEQUENCE [LARGE SCALE GENOMIC DNA]</scope>
    <source>
        <strain evidence="7 10">FDS-637</strain>
    </source>
</reference>
<dbReference type="GO" id="GO:0098552">
    <property type="term" value="C:side of membrane"/>
    <property type="evidence" value="ECO:0007669"/>
    <property type="project" value="UniProtKB-KW"/>
</dbReference>
<feature type="chain" id="PRO_5005117685" description="1,3-beta-glucanosyltransferase" evidence="6">
    <location>
        <begin position="20"/>
        <end position="430"/>
    </location>
</feature>
<keyword evidence="6" id="KW-0336">GPI-anchor</keyword>
<dbReference type="AlphaFoldDB" id="A0A0G2FNB5"/>
<keyword evidence="10" id="KW-1185">Reference proteome</keyword>
<comment type="caution">
    <text evidence="8">The sequence shown here is derived from an EMBL/GenBank/DDBJ whole genome shotgun (WGS) entry which is preliminary data.</text>
</comment>
<dbReference type="FunFam" id="3.20.20.80:FF:000038">
    <property type="entry name" value="1,3-beta-glucanosyltransferase"/>
    <property type="match status" value="1"/>
</dbReference>
<protein>
    <recommendedName>
        <fullName evidence="6">1,3-beta-glucanosyltransferase</fullName>
        <ecNumber evidence="6">2.4.1.-</ecNumber>
    </recommendedName>
</protein>
<evidence type="ECO:0000313" key="10">
    <source>
        <dbReference type="Proteomes" id="UP001430584"/>
    </source>
</evidence>
<dbReference type="EMBL" id="JAJVCZ030000005">
    <property type="protein sequence ID" value="KAL0259504.1"/>
    <property type="molecule type" value="Genomic_DNA"/>
</dbReference>
<reference evidence="8 9" key="1">
    <citation type="submission" date="2015-03" db="EMBL/GenBank/DDBJ databases">
        <authorList>
            <person name="Morales-Cruz A."/>
            <person name="Amrine K.C."/>
            <person name="Cantu D."/>
        </authorList>
    </citation>
    <scope>NUCLEOTIDE SEQUENCE [LARGE SCALE GENOMIC DNA]</scope>
    <source>
        <strain evidence="8">DS831</strain>
    </source>
</reference>
<dbReference type="GO" id="GO:0031505">
    <property type="term" value="P:fungal-type cell wall organization"/>
    <property type="evidence" value="ECO:0007669"/>
    <property type="project" value="TreeGrafter"/>
</dbReference>
<evidence type="ECO:0000256" key="1">
    <source>
        <dbReference type="ARBA" id="ARBA00004609"/>
    </source>
</evidence>
<evidence type="ECO:0000313" key="8">
    <source>
        <dbReference type="EMBL" id="KKY13428.1"/>
    </source>
</evidence>
<keyword evidence="6" id="KW-0472">Membrane</keyword>
<evidence type="ECO:0000256" key="5">
    <source>
        <dbReference type="ARBA" id="ARBA00023180"/>
    </source>
</evidence>
<dbReference type="Gene3D" id="3.20.20.80">
    <property type="entry name" value="Glycosidases"/>
    <property type="match status" value="1"/>
</dbReference>
<keyword evidence="4" id="KW-1015">Disulfide bond</keyword>
<dbReference type="PANTHER" id="PTHR31468:SF8">
    <property type="entry name" value="1,3-BETA-GLUCANOSYLTRANSFERASE GAS2"/>
    <property type="match status" value="1"/>
</dbReference>
<dbReference type="GeneID" id="92009326"/>
<dbReference type="Pfam" id="PF03198">
    <property type="entry name" value="Glyco_hydro_72"/>
    <property type="match status" value="1"/>
</dbReference>
<dbReference type="InterPro" id="IPR004886">
    <property type="entry name" value="Glucanosyltransferase"/>
</dbReference>
<gene>
    <name evidence="7" type="ORF">SLS55_005241</name>
    <name evidence="8" type="ORF">UCDDS831_g09033</name>
</gene>
<comment type="similarity">
    <text evidence="2 6">Belongs to the glycosyl hydrolase 72 family.</text>
</comment>
<organism evidence="8 9">
    <name type="scientific">Diplodia seriata</name>
    <dbReference type="NCBI Taxonomy" id="420778"/>
    <lineage>
        <taxon>Eukaryota</taxon>
        <taxon>Fungi</taxon>
        <taxon>Dikarya</taxon>
        <taxon>Ascomycota</taxon>
        <taxon>Pezizomycotina</taxon>
        <taxon>Dothideomycetes</taxon>
        <taxon>Dothideomycetes incertae sedis</taxon>
        <taxon>Botryosphaeriales</taxon>
        <taxon>Botryosphaeriaceae</taxon>
        <taxon>Diplodia</taxon>
    </lineage>
</organism>
<evidence type="ECO:0000256" key="2">
    <source>
        <dbReference type="ARBA" id="ARBA00007528"/>
    </source>
</evidence>
<keyword evidence="6 8" id="KW-0808">Transferase</keyword>
<dbReference type="EMBL" id="LAQI01000320">
    <property type="protein sequence ID" value="KKY13428.1"/>
    <property type="molecule type" value="Genomic_DNA"/>
</dbReference>
<name>A0A0G2FNB5_9PEZI</name>
<dbReference type="EC" id="2.4.1.-" evidence="6"/>
<evidence type="ECO:0000256" key="4">
    <source>
        <dbReference type="ARBA" id="ARBA00023157"/>
    </source>
</evidence>
<reference evidence="8 9" key="2">
    <citation type="submission" date="2015-05" db="EMBL/GenBank/DDBJ databases">
        <title>Distinctive expansion of gene families associated with plant cell wall degradation and secondary metabolism in the genomes of grapevine trunk pathogens.</title>
        <authorList>
            <person name="Lawrence D.P."/>
            <person name="Travadon R."/>
            <person name="Rolshausen P.E."/>
            <person name="Baumgartner K."/>
        </authorList>
    </citation>
    <scope>NUCLEOTIDE SEQUENCE [LARGE SCALE GENOMIC DNA]</scope>
    <source>
        <strain evidence="8">DS831</strain>
    </source>
</reference>
<dbReference type="GO" id="GO:0005886">
    <property type="term" value="C:plasma membrane"/>
    <property type="evidence" value="ECO:0007669"/>
    <property type="project" value="UniProtKB-SubCell"/>
</dbReference>
<dbReference type="SUPFAM" id="SSF51445">
    <property type="entry name" value="(Trans)glycosidases"/>
    <property type="match status" value="1"/>
</dbReference>
<dbReference type="GO" id="GO:0042124">
    <property type="term" value="F:1,3-beta-glucanosyltransferase activity"/>
    <property type="evidence" value="ECO:0007669"/>
    <property type="project" value="TreeGrafter"/>
</dbReference>
<dbReference type="Proteomes" id="UP001430584">
    <property type="component" value="Unassembled WGS sequence"/>
</dbReference>
<accession>A0A0G2FNB5</accession>
<keyword evidence="5" id="KW-0325">Glycoprotein</keyword>
<evidence type="ECO:0000313" key="7">
    <source>
        <dbReference type="EMBL" id="KAL0259504.1"/>
    </source>
</evidence>
<feature type="signal peptide" evidence="6">
    <location>
        <begin position="1"/>
        <end position="19"/>
    </location>
</feature>
<keyword evidence="3 6" id="KW-0732">Signal</keyword>
<comment type="function">
    <text evidence="6">Splits internally a 1,3-beta-glucan molecule and transfers the newly generated reducing end (the donor) to the non-reducing end of another 1,3-beta-glucan molecule (the acceptor) forming a 1,3-beta linkage, resulting in the elongation of 1,3-beta-glucan chains in the cell wall.</text>
</comment>